<dbReference type="InterPro" id="IPR013830">
    <property type="entry name" value="SGNH_hydro"/>
</dbReference>
<dbReference type="Pfam" id="PF13472">
    <property type="entry name" value="Lipase_GDSL_2"/>
    <property type="match status" value="1"/>
</dbReference>
<keyword evidence="4" id="KW-1185">Reference proteome</keyword>
<gene>
    <name evidence="3" type="ORF">SAMN05216169_100932</name>
</gene>
<dbReference type="RefSeq" id="WP_091701229.1">
    <property type="nucleotide sequence ID" value="NZ_FOJQ01000009.1"/>
</dbReference>
<reference evidence="4" key="1">
    <citation type="submission" date="2016-10" db="EMBL/GenBank/DDBJ databases">
        <authorList>
            <person name="Varghese N."/>
            <person name="Submissions S."/>
        </authorList>
    </citation>
    <scope>NUCLEOTIDE SEQUENCE [LARGE SCALE GENOMIC DNA]</scope>
    <source>
        <strain evidence="4">K1</strain>
    </source>
</reference>
<dbReference type="SUPFAM" id="SSF52266">
    <property type="entry name" value="SGNH hydrolase"/>
    <property type="match status" value="1"/>
</dbReference>
<evidence type="ECO:0000256" key="1">
    <source>
        <dbReference type="SAM" id="SignalP"/>
    </source>
</evidence>
<accession>A0A1I0SXP2</accession>
<dbReference type="InterPro" id="IPR051532">
    <property type="entry name" value="Ester_Hydrolysis_Enzymes"/>
</dbReference>
<feature type="domain" description="SGNH hydrolase-type esterase" evidence="2">
    <location>
        <begin position="46"/>
        <end position="233"/>
    </location>
</feature>
<evidence type="ECO:0000313" key="4">
    <source>
        <dbReference type="Proteomes" id="UP000198979"/>
    </source>
</evidence>
<dbReference type="GO" id="GO:0004622">
    <property type="term" value="F:phosphatidylcholine lysophospholipase activity"/>
    <property type="evidence" value="ECO:0007669"/>
    <property type="project" value="TreeGrafter"/>
</dbReference>
<dbReference type="PANTHER" id="PTHR30383:SF27">
    <property type="entry name" value="SPORE GERMINATION LIPASE LIPC"/>
    <property type="match status" value="1"/>
</dbReference>
<dbReference type="CDD" id="cd04506">
    <property type="entry name" value="SGNH_hydrolase_YpmR_like"/>
    <property type="match status" value="1"/>
</dbReference>
<name>A0A1I0SXP2_9BACL</name>
<dbReference type="EMBL" id="FOJQ01000009">
    <property type="protein sequence ID" value="SFA44279.1"/>
    <property type="molecule type" value="Genomic_DNA"/>
</dbReference>
<dbReference type="Gene3D" id="3.40.50.1110">
    <property type="entry name" value="SGNH hydrolase"/>
    <property type="match status" value="1"/>
</dbReference>
<protein>
    <submittedName>
        <fullName evidence="3">Lysophospholipase L1</fullName>
    </submittedName>
</protein>
<feature type="signal peptide" evidence="1">
    <location>
        <begin position="1"/>
        <end position="22"/>
    </location>
</feature>
<feature type="chain" id="PRO_5038487936" evidence="1">
    <location>
        <begin position="23"/>
        <end position="253"/>
    </location>
</feature>
<sequence length="253" mass="29269">MNKFLLLLFCFCLAGCSSIQTVKEETLQLTEESVQQPLPRNLHIVALGDSLTEGVGDDQDGYVTLIKRYMEEREDINEVFVNNFGKRGLRSTQLADVIINNEPSIQQADLIFITIGGNDIMKVARSHFLTLTYDLFVKEQEAFASRLHEQLQLLRHMNADAYIVLIGLYNPFSSAFPNIPEMDDIIHMWNEGSKQVVSRYDYALFVPIADLFEGRDDVLHDDQFHPNTRGYERMAQRIYTYLQKHVEWLKENE</sequence>
<dbReference type="PANTHER" id="PTHR30383">
    <property type="entry name" value="THIOESTERASE 1/PROTEASE 1/LYSOPHOSPHOLIPASE L1"/>
    <property type="match status" value="1"/>
</dbReference>
<organism evidence="3 4">
    <name type="scientific">Anoxybacillus pushchinoensis</name>
    <dbReference type="NCBI Taxonomy" id="150248"/>
    <lineage>
        <taxon>Bacteria</taxon>
        <taxon>Bacillati</taxon>
        <taxon>Bacillota</taxon>
        <taxon>Bacilli</taxon>
        <taxon>Bacillales</taxon>
        <taxon>Anoxybacillaceae</taxon>
        <taxon>Anoxybacillus</taxon>
    </lineage>
</organism>
<dbReference type="AlphaFoldDB" id="A0A1I0SXP2"/>
<dbReference type="OrthoDB" id="252349at2"/>
<dbReference type="Proteomes" id="UP000198979">
    <property type="component" value="Unassembled WGS sequence"/>
</dbReference>
<proteinExistence type="predicted"/>
<dbReference type="InterPro" id="IPR036514">
    <property type="entry name" value="SGNH_hydro_sf"/>
</dbReference>
<evidence type="ECO:0000259" key="2">
    <source>
        <dbReference type="Pfam" id="PF13472"/>
    </source>
</evidence>
<keyword evidence="1" id="KW-0732">Signal</keyword>
<evidence type="ECO:0000313" key="3">
    <source>
        <dbReference type="EMBL" id="SFA44279.1"/>
    </source>
</evidence>
<dbReference type="STRING" id="150248.SAMN05216169_100932"/>